<dbReference type="Proteomes" id="UP001558652">
    <property type="component" value="Unassembled WGS sequence"/>
</dbReference>
<evidence type="ECO:0000256" key="1">
    <source>
        <dbReference type="SAM" id="MobiDB-lite"/>
    </source>
</evidence>
<dbReference type="EMBL" id="JBFDAA010000002">
    <property type="protein sequence ID" value="KAL1139809.1"/>
    <property type="molecule type" value="Genomic_DNA"/>
</dbReference>
<organism evidence="2 3">
    <name type="scientific">Ranatra chinensis</name>
    <dbReference type="NCBI Taxonomy" id="642074"/>
    <lineage>
        <taxon>Eukaryota</taxon>
        <taxon>Metazoa</taxon>
        <taxon>Ecdysozoa</taxon>
        <taxon>Arthropoda</taxon>
        <taxon>Hexapoda</taxon>
        <taxon>Insecta</taxon>
        <taxon>Pterygota</taxon>
        <taxon>Neoptera</taxon>
        <taxon>Paraneoptera</taxon>
        <taxon>Hemiptera</taxon>
        <taxon>Heteroptera</taxon>
        <taxon>Panheteroptera</taxon>
        <taxon>Nepomorpha</taxon>
        <taxon>Nepidae</taxon>
        <taxon>Ranatrinae</taxon>
        <taxon>Ranatra</taxon>
    </lineage>
</organism>
<feature type="region of interest" description="Disordered" evidence="1">
    <location>
        <begin position="1"/>
        <end position="21"/>
    </location>
</feature>
<evidence type="ECO:0000313" key="2">
    <source>
        <dbReference type="EMBL" id="KAL1139809.1"/>
    </source>
</evidence>
<proteinExistence type="predicted"/>
<sequence length="138" mass="15528">MVSKHRNMSDKNNRQEATERDIQVPILSDSTLGYPVTRVFTEINELADQAGKSHHRLELFRDITKPKKSRVHETLLSVKDKRKQLPRGETSVRQIVLVSRIANALKDRPDSPQRYFVVIAAMPFSSLGPGPASPGTLL</sequence>
<keyword evidence="3" id="KW-1185">Reference proteome</keyword>
<comment type="caution">
    <text evidence="2">The sequence shown here is derived from an EMBL/GenBank/DDBJ whole genome shotgun (WGS) entry which is preliminary data.</text>
</comment>
<reference evidence="2 3" key="1">
    <citation type="submission" date="2024-07" db="EMBL/GenBank/DDBJ databases">
        <title>Chromosome-level genome assembly of the water stick insect Ranatra chinensis (Heteroptera: Nepidae).</title>
        <authorList>
            <person name="Liu X."/>
        </authorList>
    </citation>
    <scope>NUCLEOTIDE SEQUENCE [LARGE SCALE GENOMIC DNA]</scope>
    <source>
        <strain evidence="2">Cailab_2021Rc</strain>
        <tissue evidence="2">Muscle</tissue>
    </source>
</reference>
<evidence type="ECO:0000313" key="3">
    <source>
        <dbReference type="Proteomes" id="UP001558652"/>
    </source>
</evidence>
<dbReference type="AlphaFoldDB" id="A0ABD0YV26"/>
<feature type="compositionally biased region" description="Basic and acidic residues" evidence="1">
    <location>
        <begin position="7"/>
        <end position="21"/>
    </location>
</feature>
<protein>
    <submittedName>
        <fullName evidence="2">Uncharacterized protein</fullName>
    </submittedName>
</protein>
<gene>
    <name evidence="2" type="ORF">AAG570_006786</name>
</gene>
<name>A0ABD0YV26_9HEMI</name>
<accession>A0ABD0YV26</accession>